<dbReference type="Proteomes" id="UP001164250">
    <property type="component" value="Chromosome 3"/>
</dbReference>
<comment type="caution">
    <text evidence="1">The sequence shown here is derived from an EMBL/GenBank/DDBJ whole genome shotgun (WGS) entry which is preliminary data.</text>
</comment>
<proteinExistence type="predicted"/>
<evidence type="ECO:0000313" key="2">
    <source>
        <dbReference type="Proteomes" id="UP001164250"/>
    </source>
</evidence>
<evidence type="ECO:0000313" key="1">
    <source>
        <dbReference type="EMBL" id="KAJ0101794.1"/>
    </source>
</evidence>
<protein>
    <submittedName>
        <fullName evidence="1">Uncharacterized protein</fullName>
    </submittedName>
</protein>
<sequence length="347" mass="38658">MAPASRKIPMKKRETRAKRAVTFSKRRYGLFNKAAELCILSGAKIAMAVSSPCSKQNIFSFGHPSVYSVFDAFRHNRVPPPVDDAIKRSAVSLYNEIKELEKERKNGEEKIDGLLNDFEDMEKNLKSIDELLLVEEKMENLKDNALMRFSELLSSNVFASGIFGDIHVHNTDFSNGINAALASEFSHLDQILMNGDNNSVFNPDFPGKIGNNSFFNANFDVGINNASSSNAVYPSGNFLGGETINQGVEFGAMVTSISNPEAYFDQNDSENLQAMFDEYENKNLHFFSSADTDQISIADFVDQNEAMPLATVDQFGQLLSYGLPYFLPLISLYYLVGINKSSFFLNL</sequence>
<dbReference type="EMBL" id="CM047899">
    <property type="protein sequence ID" value="KAJ0101794.1"/>
    <property type="molecule type" value="Genomic_DNA"/>
</dbReference>
<accession>A0ACC1BRU1</accession>
<gene>
    <name evidence="1" type="ORF">Patl1_04969</name>
</gene>
<name>A0ACC1BRU1_9ROSI</name>
<organism evidence="1 2">
    <name type="scientific">Pistacia atlantica</name>
    <dbReference type="NCBI Taxonomy" id="434234"/>
    <lineage>
        <taxon>Eukaryota</taxon>
        <taxon>Viridiplantae</taxon>
        <taxon>Streptophyta</taxon>
        <taxon>Embryophyta</taxon>
        <taxon>Tracheophyta</taxon>
        <taxon>Spermatophyta</taxon>
        <taxon>Magnoliopsida</taxon>
        <taxon>eudicotyledons</taxon>
        <taxon>Gunneridae</taxon>
        <taxon>Pentapetalae</taxon>
        <taxon>rosids</taxon>
        <taxon>malvids</taxon>
        <taxon>Sapindales</taxon>
        <taxon>Anacardiaceae</taxon>
        <taxon>Pistacia</taxon>
    </lineage>
</organism>
<reference evidence="2" key="1">
    <citation type="journal article" date="2023" name="G3 (Bethesda)">
        <title>Genome assembly and association tests identify interacting loci associated with vigor, precocity, and sex in interspecific pistachio rootstocks.</title>
        <authorList>
            <person name="Palmer W."/>
            <person name="Jacygrad E."/>
            <person name="Sagayaradj S."/>
            <person name="Cavanaugh K."/>
            <person name="Han R."/>
            <person name="Bertier L."/>
            <person name="Beede B."/>
            <person name="Kafkas S."/>
            <person name="Golino D."/>
            <person name="Preece J."/>
            <person name="Michelmore R."/>
        </authorList>
    </citation>
    <scope>NUCLEOTIDE SEQUENCE [LARGE SCALE GENOMIC DNA]</scope>
</reference>
<keyword evidence="2" id="KW-1185">Reference proteome</keyword>